<dbReference type="PANTHER" id="PTHR24085">
    <property type="entry name" value="NUCLEAR HORMONE RECEPTOR"/>
    <property type="match status" value="1"/>
</dbReference>
<dbReference type="AlphaFoldDB" id="A0A183A626"/>
<feature type="compositionally biased region" description="Polar residues" evidence="9">
    <location>
        <begin position="699"/>
        <end position="708"/>
    </location>
</feature>
<feature type="compositionally biased region" description="Low complexity" evidence="9">
    <location>
        <begin position="118"/>
        <end position="128"/>
    </location>
</feature>
<feature type="compositionally biased region" description="Low complexity" evidence="9">
    <location>
        <begin position="146"/>
        <end position="157"/>
    </location>
</feature>
<feature type="region of interest" description="Disordered" evidence="9">
    <location>
        <begin position="842"/>
        <end position="872"/>
    </location>
</feature>
<proteinExistence type="predicted"/>
<sequence>MDPLQLPRPPLSCGMLVPDPFIPKVYDGSVEDPHISYHERLYSKPFWSHPNHNLDAFAQSGKFEVNGMHPCSTGDSVFYGSSYEAGQKSPTIQGHTYQHHSHHQQHQSPPHHQHLHNHQQQLQQQQQQEQHHHQAKTQHSTTLRNPSPTSSSLDSSVLSRTVQHMDGCLLSDSYSPTYASGTELNSAYNSTDSTKTTNAIWSSTLSQVAAVAAAAMVCASVGEERESTGPGDSIYHGRDPCSSLGFTDRIPFTTDYPGHEVLGQFWKENPIRSVSPAVEETAHTTIHYKSNAPLDANNNHSIADVRSTASSGSRLQHDRHKPRGMVLPRFPGKECSMNVALNTNPMKILSDTNISSCSKSYASENLRTSTEFHLTDETNCNRLFEATPIDTIQTSSVDEVSIASGTKKLSPESGLLLPTNQPPVEHVHPGGYLRRSSDSSSPLLKIEADFHPNASNLRIERIYPGTTTTPYDDEIRLTAIERASVLHQYTSPENKRSLDSSSAYYLDPYSGRFDPQSASHAVSNATATTTTVAQTVDFNSATEWLLQNARCSNLIQTSDDYERMNESIKDPSEMESTAMLTDVKHGPPNSSCSPIPHVHHPSRGTTYDSGIYLSSTPANQQRSVPRETVTACGQDISPNTSSTYDGTFDCFNFTQLSYLSASILPPNERSTRSELPYLAARQALFASYLNRNRNNGMSDLAQISNHAPSESPYGQLDERHPINPGDLMSDKDYSQSPDLLGDQDILRNAVLRDISTSSMHHLPHLRSYLCPDTEDKRNHSYPNKSRFLTTLCNYPDQGSMFSTYQHGASGLDGNLRYRDLAERGLERLSYDLALCQNRSSLSPNESRLMTSDSSPSASSIPNTSSPSLSNPKSISYGNGTTLGSIKQTELDFNQLCLVCGDSAACQHYGVRTCEGCKGFFKFARDAACIFASTSPPLLTSYWAELGIDAAFCSDLWFEEITCFGRIEPISQPYSKPAFIPIQSRPSGLRRRRCRRPARHPLDIHGPQH</sequence>
<feature type="region of interest" description="Disordered" evidence="9">
    <location>
        <begin position="306"/>
        <end position="327"/>
    </location>
</feature>
<keyword evidence="1" id="KW-0479">Metal-binding</keyword>
<evidence type="ECO:0000256" key="5">
    <source>
        <dbReference type="ARBA" id="ARBA00023125"/>
    </source>
</evidence>
<keyword evidence="5" id="KW-0238">DNA-binding</keyword>
<evidence type="ECO:0000256" key="4">
    <source>
        <dbReference type="ARBA" id="ARBA00023015"/>
    </source>
</evidence>
<evidence type="ECO:0000313" key="13">
    <source>
        <dbReference type="WBParaSite" id="ECPE_0000241101-mRNA-1"/>
    </source>
</evidence>
<keyword evidence="6" id="KW-0804">Transcription</keyword>
<reference evidence="13" key="1">
    <citation type="submission" date="2016-06" db="UniProtKB">
        <authorList>
            <consortium name="WormBaseParasite"/>
        </authorList>
    </citation>
    <scope>IDENTIFICATION</scope>
</reference>
<organism evidence="13">
    <name type="scientific">Echinostoma caproni</name>
    <dbReference type="NCBI Taxonomy" id="27848"/>
    <lineage>
        <taxon>Eukaryota</taxon>
        <taxon>Metazoa</taxon>
        <taxon>Spiralia</taxon>
        <taxon>Lophotrochozoa</taxon>
        <taxon>Platyhelminthes</taxon>
        <taxon>Trematoda</taxon>
        <taxon>Digenea</taxon>
        <taxon>Plagiorchiida</taxon>
        <taxon>Echinostomata</taxon>
        <taxon>Echinostomatoidea</taxon>
        <taxon>Echinostomatidae</taxon>
        <taxon>Echinostoma</taxon>
    </lineage>
</organism>
<keyword evidence="3" id="KW-0862">Zinc</keyword>
<feature type="region of interest" description="Disordered" evidence="9">
    <location>
        <begin position="82"/>
        <end position="157"/>
    </location>
</feature>
<evidence type="ECO:0000313" key="11">
    <source>
        <dbReference type="EMBL" id="VDP66400.1"/>
    </source>
</evidence>
<dbReference type="InterPro" id="IPR001628">
    <property type="entry name" value="Znf_hrmn_rcpt"/>
</dbReference>
<keyword evidence="7" id="KW-0675">Receptor</keyword>
<dbReference type="Proteomes" id="UP000272942">
    <property type="component" value="Unassembled WGS sequence"/>
</dbReference>
<evidence type="ECO:0000313" key="12">
    <source>
        <dbReference type="Proteomes" id="UP000272942"/>
    </source>
</evidence>
<dbReference type="SUPFAM" id="SSF57716">
    <property type="entry name" value="Glucocorticoid receptor-like (DNA-binding domain)"/>
    <property type="match status" value="1"/>
</dbReference>
<evidence type="ECO:0000256" key="1">
    <source>
        <dbReference type="ARBA" id="ARBA00022723"/>
    </source>
</evidence>
<dbReference type="PRINTS" id="PR00047">
    <property type="entry name" value="STROIDFINGER"/>
</dbReference>
<accession>A0A183A626</accession>
<evidence type="ECO:0000256" key="7">
    <source>
        <dbReference type="ARBA" id="ARBA00023170"/>
    </source>
</evidence>
<evidence type="ECO:0000256" key="3">
    <source>
        <dbReference type="ARBA" id="ARBA00022833"/>
    </source>
</evidence>
<keyword evidence="12" id="KW-1185">Reference proteome</keyword>
<feature type="compositionally biased region" description="Low complexity" evidence="9">
    <location>
        <begin position="851"/>
        <end position="872"/>
    </location>
</feature>
<dbReference type="GO" id="GO:0005667">
    <property type="term" value="C:transcription regulator complex"/>
    <property type="evidence" value="ECO:0007669"/>
    <property type="project" value="TreeGrafter"/>
</dbReference>
<evidence type="ECO:0000256" key="6">
    <source>
        <dbReference type="ARBA" id="ARBA00023163"/>
    </source>
</evidence>
<dbReference type="SUPFAM" id="SSF81995">
    <property type="entry name" value="beta-sandwich domain of Sec23/24"/>
    <property type="match status" value="1"/>
</dbReference>
<keyword evidence="2" id="KW-0863">Zinc-finger</keyword>
<feature type="domain" description="Nuclear receptor" evidence="10">
    <location>
        <begin position="893"/>
        <end position="921"/>
    </location>
</feature>
<name>A0A183A626_9TREM</name>
<dbReference type="WBParaSite" id="ECPE_0000241101-mRNA-1">
    <property type="protein sequence ID" value="ECPE_0000241101-mRNA-1"/>
    <property type="gene ID" value="ECPE_0000241101"/>
</dbReference>
<reference evidence="11 12" key="2">
    <citation type="submission" date="2018-11" db="EMBL/GenBank/DDBJ databases">
        <authorList>
            <consortium name="Pathogen Informatics"/>
        </authorList>
    </citation>
    <scope>NUCLEOTIDE SEQUENCE [LARGE SCALE GENOMIC DNA]</scope>
    <source>
        <strain evidence="11 12">Egypt</strain>
    </source>
</reference>
<dbReference type="GO" id="GO:0000981">
    <property type="term" value="F:DNA-binding transcription factor activity, RNA polymerase II-specific"/>
    <property type="evidence" value="ECO:0007669"/>
    <property type="project" value="TreeGrafter"/>
</dbReference>
<dbReference type="OrthoDB" id="6274923at2759"/>
<feature type="region of interest" description="Disordered" evidence="9">
    <location>
        <begin position="699"/>
        <end position="734"/>
    </location>
</feature>
<dbReference type="EMBL" id="UZAN01039597">
    <property type="protein sequence ID" value="VDP66400.1"/>
    <property type="molecule type" value="Genomic_DNA"/>
</dbReference>
<evidence type="ECO:0000256" key="8">
    <source>
        <dbReference type="ARBA" id="ARBA00023242"/>
    </source>
</evidence>
<evidence type="ECO:0000256" key="9">
    <source>
        <dbReference type="SAM" id="MobiDB-lite"/>
    </source>
</evidence>
<protein>
    <submittedName>
        <fullName evidence="13">Nuclear receptor domain-containing protein</fullName>
    </submittedName>
</protein>
<keyword evidence="4" id="KW-0805">Transcription regulation</keyword>
<dbReference type="InterPro" id="IPR013088">
    <property type="entry name" value="Znf_NHR/GATA"/>
</dbReference>
<evidence type="ECO:0000256" key="2">
    <source>
        <dbReference type="ARBA" id="ARBA00022771"/>
    </source>
</evidence>
<dbReference type="GO" id="GO:0008270">
    <property type="term" value="F:zinc ion binding"/>
    <property type="evidence" value="ECO:0007669"/>
    <property type="project" value="UniProtKB-KW"/>
</dbReference>
<dbReference type="Gene3D" id="3.30.50.10">
    <property type="entry name" value="Erythroid Transcription Factor GATA-1, subunit A"/>
    <property type="match status" value="1"/>
</dbReference>
<dbReference type="GO" id="GO:0071376">
    <property type="term" value="P:cellular response to corticotropin-releasing hormone stimulus"/>
    <property type="evidence" value="ECO:0007669"/>
    <property type="project" value="TreeGrafter"/>
</dbReference>
<dbReference type="SMART" id="SM00399">
    <property type="entry name" value="ZnF_C4"/>
    <property type="match status" value="1"/>
</dbReference>
<feature type="compositionally biased region" description="Basic residues" evidence="9">
    <location>
        <begin position="97"/>
        <end position="117"/>
    </location>
</feature>
<dbReference type="GO" id="GO:0035259">
    <property type="term" value="F:nuclear glucocorticoid receptor binding"/>
    <property type="evidence" value="ECO:0007669"/>
    <property type="project" value="TreeGrafter"/>
</dbReference>
<dbReference type="GO" id="GO:0000978">
    <property type="term" value="F:RNA polymerase II cis-regulatory region sequence-specific DNA binding"/>
    <property type="evidence" value="ECO:0007669"/>
    <property type="project" value="TreeGrafter"/>
</dbReference>
<keyword evidence="8" id="KW-0539">Nucleus</keyword>
<dbReference type="PROSITE" id="PS51030">
    <property type="entry name" value="NUCLEAR_REC_DBD_2"/>
    <property type="match status" value="1"/>
</dbReference>
<dbReference type="Pfam" id="PF00105">
    <property type="entry name" value="zf-C4"/>
    <property type="match status" value="1"/>
</dbReference>
<dbReference type="PANTHER" id="PTHR24085:SF4">
    <property type="entry name" value="NUCLEAR HORMONE RECEPTOR HR38-RELATED"/>
    <property type="match status" value="1"/>
</dbReference>
<dbReference type="GO" id="GO:0005634">
    <property type="term" value="C:nucleus"/>
    <property type="evidence" value="ECO:0007669"/>
    <property type="project" value="TreeGrafter"/>
</dbReference>
<evidence type="ECO:0000259" key="10">
    <source>
        <dbReference type="PROSITE" id="PS51030"/>
    </source>
</evidence>
<gene>
    <name evidence="11" type="ORF">ECPE_LOCUS2411</name>
</gene>